<evidence type="ECO:0000256" key="1">
    <source>
        <dbReference type="SAM" id="MobiDB-lite"/>
    </source>
</evidence>
<dbReference type="Gene3D" id="3.20.20.140">
    <property type="entry name" value="Metal-dependent hydrolases"/>
    <property type="match status" value="1"/>
</dbReference>
<reference evidence="2 3" key="1">
    <citation type="submission" date="2016-10" db="EMBL/GenBank/DDBJ databases">
        <authorList>
            <person name="Varghese N."/>
            <person name="Submissions S."/>
        </authorList>
    </citation>
    <scope>NUCLEOTIDE SEQUENCE [LARGE SCALE GENOMIC DNA]</scope>
    <source>
        <strain evidence="2 3">DSM 16525</strain>
    </source>
</reference>
<evidence type="ECO:0000313" key="2">
    <source>
        <dbReference type="EMBL" id="SET22250.1"/>
    </source>
</evidence>
<dbReference type="SUPFAM" id="SSF51556">
    <property type="entry name" value="Metallo-dependent hydrolases"/>
    <property type="match status" value="1"/>
</dbReference>
<gene>
    <name evidence="2" type="ORF">SAMN05443572_1011496</name>
</gene>
<dbReference type="EMBL" id="FOIB01000001">
    <property type="protein sequence ID" value="SET22250.1"/>
    <property type="molecule type" value="Genomic_DNA"/>
</dbReference>
<organism evidence="2 3">
    <name type="scientific">Myxococcus fulvus</name>
    <dbReference type="NCBI Taxonomy" id="33"/>
    <lineage>
        <taxon>Bacteria</taxon>
        <taxon>Pseudomonadati</taxon>
        <taxon>Myxococcota</taxon>
        <taxon>Myxococcia</taxon>
        <taxon>Myxococcales</taxon>
        <taxon>Cystobacterineae</taxon>
        <taxon>Myxococcaceae</taxon>
        <taxon>Myxococcus</taxon>
    </lineage>
</organism>
<name>A0ABY1BZ92_MYXFU</name>
<feature type="region of interest" description="Disordered" evidence="1">
    <location>
        <begin position="127"/>
        <end position="149"/>
    </location>
</feature>
<accession>A0ABY1BZ92</accession>
<proteinExistence type="predicted"/>
<evidence type="ECO:0000313" key="3">
    <source>
        <dbReference type="Proteomes" id="UP000183760"/>
    </source>
</evidence>
<dbReference type="Proteomes" id="UP000183760">
    <property type="component" value="Unassembled WGS sequence"/>
</dbReference>
<sequence>MVGRTHRAPQLAADHDGQLREGCVRLCIHDEDCLGGSLPPPADVSRVLGDEVALAQLSDGGGVTTDDDQPILHRLGDFEEACLRSMDEAGIAHAFLPLTAPGIQRIVDPRKAATQARLENDFLAERIAAHPEKKPPSCQGRGAPAVDSP</sequence>
<dbReference type="InterPro" id="IPR032466">
    <property type="entry name" value="Metal_Hydrolase"/>
</dbReference>
<keyword evidence="3" id="KW-1185">Reference proteome</keyword>
<comment type="caution">
    <text evidence="2">The sequence shown here is derived from an EMBL/GenBank/DDBJ whole genome shotgun (WGS) entry which is preliminary data.</text>
</comment>
<protein>
    <submittedName>
        <fullName evidence="2">Uncharacterized protein</fullName>
    </submittedName>
</protein>